<dbReference type="InterPro" id="IPR003594">
    <property type="entry name" value="HATPase_dom"/>
</dbReference>
<keyword evidence="5" id="KW-0812">Transmembrane</keyword>
<evidence type="ECO:0000256" key="3">
    <source>
        <dbReference type="ARBA" id="ARBA00022679"/>
    </source>
</evidence>
<dbReference type="Gene3D" id="6.10.340.10">
    <property type="match status" value="1"/>
</dbReference>
<dbReference type="Pfam" id="PF02518">
    <property type="entry name" value="HATPase_c"/>
    <property type="match status" value="1"/>
</dbReference>
<dbReference type="AlphaFoldDB" id="S0FJ67"/>
<dbReference type="CDD" id="cd06225">
    <property type="entry name" value="HAMP"/>
    <property type="match status" value="1"/>
</dbReference>
<dbReference type="SUPFAM" id="SSF55874">
    <property type="entry name" value="ATPase domain of HSP90 chaperone/DNA topoisomerase II/histidine kinase"/>
    <property type="match status" value="1"/>
</dbReference>
<dbReference type="GO" id="GO:0016020">
    <property type="term" value="C:membrane"/>
    <property type="evidence" value="ECO:0007669"/>
    <property type="project" value="UniProtKB-SubCell"/>
</dbReference>
<evidence type="ECO:0000256" key="1">
    <source>
        <dbReference type="ARBA" id="ARBA00004370"/>
    </source>
</evidence>
<organism evidence="7 8">
    <name type="scientific">Ruminiclostridium cellobioparum subsp. termitidis CT1112</name>
    <dbReference type="NCBI Taxonomy" id="1195236"/>
    <lineage>
        <taxon>Bacteria</taxon>
        <taxon>Bacillati</taxon>
        <taxon>Bacillota</taxon>
        <taxon>Clostridia</taxon>
        <taxon>Eubacteriales</taxon>
        <taxon>Oscillospiraceae</taxon>
        <taxon>Ruminiclostridium</taxon>
    </lineage>
</organism>
<evidence type="ECO:0000256" key="2">
    <source>
        <dbReference type="ARBA" id="ARBA00022553"/>
    </source>
</evidence>
<dbReference type="RefSeq" id="WP_004625655.1">
    <property type="nucleotide sequence ID" value="NZ_AORV01000031.1"/>
</dbReference>
<keyword evidence="5" id="KW-0472">Membrane</keyword>
<keyword evidence="5" id="KW-1133">Transmembrane helix</keyword>
<proteinExistence type="predicted"/>
<dbReference type="PROSITE" id="PS50885">
    <property type="entry name" value="HAMP"/>
    <property type="match status" value="1"/>
</dbReference>
<protein>
    <submittedName>
        <fullName evidence="7">Histidine kinase, HAMP domain-containing protein</fullName>
    </submittedName>
</protein>
<dbReference type="Pfam" id="PF06580">
    <property type="entry name" value="His_kinase"/>
    <property type="match status" value="1"/>
</dbReference>
<evidence type="ECO:0000256" key="4">
    <source>
        <dbReference type="ARBA" id="ARBA00022777"/>
    </source>
</evidence>
<dbReference type="InterPro" id="IPR036890">
    <property type="entry name" value="HATPase_C_sf"/>
</dbReference>
<evidence type="ECO:0000313" key="8">
    <source>
        <dbReference type="Proteomes" id="UP000014155"/>
    </source>
</evidence>
<evidence type="ECO:0000256" key="5">
    <source>
        <dbReference type="SAM" id="Phobius"/>
    </source>
</evidence>
<comment type="caution">
    <text evidence="7">The sequence shown here is derived from an EMBL/GenBank/DDBJ whole genome shotgun (WGS) entry which is preliminary data.</text>
</comment>
<dbReference type="Pfam" id="PF00672">
    <property type="entry name" value="HAMP"/>
    <property type="match status" value="1"/>
</dbReference>
<dbReference type="Proteomes" id="UP000014155">
    <property type="component" value="Unassembled WGS sequence"/>
</dbReference>
<dbReference type="eggNOG" id="COG2972">
    <property type="taxonomic scope" value="Bacteria"/>
</dbReference>
<evidence type="ECO:0000313" key="7">
    <source>
        <dbReference type="EMBL" id="EMS72140.1"/>
    </source>
</evidence>
<dbReference type="InterPro" id="IPR050640">
    <property type="entry name" value="Bact_2-comp_sensor_kinase"/>
</dbReference>
<keyword evidence="8" id="KW-1185">Reference proteome</keyword>
<keyword evidence="4 7" id="KW-0418">Kinase</keyword>
<dbReference type="InterPro" id="IPR003660">
    <property type="entry name" value="HAMP_dom"/>
</dbReference>
<dbReference type="STRING" id="1195236.CTER_2124"/>
<dbReference type="InterPro" id="IPR010559">
    <property type="entry name" value="Sig_transdc_His_kin_internal"/>
</dbReference>
<dbReference type="PANTHER" id="PTHR34220">
    <property type="entry name" value="SENSOR HISTIDINE KINASE YPDA"/>
    <property type="match status" value="1"/>
</dbReference>
<accession>S0FJ67</accession>
<dbReference type="PATRIC" id="fig|1195236.3.peg.2428"/>
<dbReference type="EMBL" id="AORV01000031">
    <property type="protein sequence ID" value="EMS72140.1"/>
    <property type="molecule type" value="Genomic_DNA"/>
</dbReference>
<feature type="domain" description="HAMP" evidence="6">
    <location>
        <begin position="327"/>
        <end position="379"/>
    </location>
</feature>
<dbReference type="GO" id="GO:0000155">
    <property type="term" value="F:phosphorelay sensor kinase activity"/>
    <property type="evidence" value="ECO:0007669"/>
    <property type="project" value="InterPro"/>
</dbReference>
<dbReference type="PANTHER" id="PTHR34220:SF7">
    <property type="entry name" value="SENSOR HISTIDINE KINASE YPDA"/>
    <property type="match status" value="1"/>
</dbReference>
<gene>
    <name evidence="7" type="ORF">CTER_2124</name>
</gene>
<sequence>MFKNPFGKFSNQIILVFSTTTILIVIAAILLFYISTAKIIRTEIINSNEKVLETVNKNFDDYMGTIKDFTLSIRFDNRIMDILNTNRVEYGDDVYINAFIRTMYYSRNDIYSVELLVPGIKKSYSISRRTIWEDRDVPNNNILTQDLENVTETDWFKATVNNKSYLYIKPEVVFLNGRAVYPNDKLFTIYRTIINVYNKEPLAVIAITCNTSGMKKIISDFSIEDSEMLSVYDNTGRIFFVSSDYLIKSEVLEIISDYNGNTGEKNDNRTVLGNRLLVESKKDNWKMVKLISLETMDKKLGQTRNLFILVICIASFISVMFIFFITKPLTASLKKLMKQMTRAGRGDFKTRVEIKGSYEVVALADKYNSMIGEINELIEENYLAEIKEKNAQLKALESQINPHFLYNSLQAISARAIAGEQKDICRMTEALAFNMRYAFKQEGMVTVGMEMKHIKNYLLLQEARFEDRLKVDINISEEAYNITIPKISIYTLVENSAEHGLENTINQVVIKINVHISENFLVAAVWDNGQGITPERLEEIRGWFANRQMAFEDNGNIGLRNLNGRIKLLYGEKACLTIDSIQDAGTTATMYLPLKQEEEEPDEPQFG</sequence>
<dbReference type="SMART" id="SM00304">
    <property type="entry name" value="HAMP"/>
    <property type="match status" value="1"/>
</dbReference>
<dbReference type="Gene3D" id="3.30.565.10">
    <property type="entry name" value="Histidine kinase-like ATPase, C-terminal domain"/>
    <property type="match status" value="1"/>
</dbReference>
<comment type="subcellular location">
    <subcellularLocation>
        <location evidence="1">Membrane</location>
    </subcellularLocation>
</comment>
<keyword evidence="2" id="KW-0597">Phosphoprotein</keyword>
<feature type="transmembrane region" description="Helical" evidence="5">
    <location>
        <begin position="12"/>
        <end position="34"/>
    </location>
</feature>
<name>S0FJ67_RUMCE</name>
<evidence type="ECO:0000259" key="6">
    <source>
        <dbReference type="PROSITE" id="PS50885"/>
    </source>
</evidence>
<keyword evidence="3" id="KW-0808">Transferase</keyword>
<feature type="transmembrane region" description="Helical" evidence="5">
    <location>
        <begin position="306"/>
        <end position="325"/>
    </location>
</feature>
<reference evidence="7 8" key="1">
    <citation type="journal article" date="2013" name="Genome Announc.">
        <title>Draft Genome Sequence of the Cellulolytic, Mesophilic, Anaerobic Bacterium Clostridium termitidis Strain CT1112 (DSM 5398).</title>
        <authorList>
            <person name="Lal S."/>
            <person name="Ramachandran U."/>
            <person name="Zhang X."/>
            <person name="Munir R."/>
            <person name="Sparling R."/>
            <person name="Levin D.B."/>
        </authorList>
    </citation>
    <scope>NUCLEOTIDE SEQUENCE [LARGE SCALE GENOMIC DNA]</scope>
    <source>
        <strain evidence="7 8">CT1112</strain>
    </source>
</reference>